<evidence type="ECO:0000259" key="1">
    <source>
        <dbReference type="PROSITE" id="PS51186"/>
    </source>
</evidence>
<evidence type="ECO:0000313" key="3">
    <source>
        <dbReference type="Proteomes" id="UP000622890"/>
    </source>
</evidence>
<dbReference type="InterPro" id="IPR000182">
    <property type="entry name" value="GNAT_dom"/>
</dbReference>
<sequence length="187" mass="20638">MPLIRTSRLTLRPVVAGDAPALLTIHDHPTYLRYAGGDAIGTITDARVLIASMARDNTSGAGIAAAILLNGQTIGFIEMARVRCGFRPCREWSLGYGLDRRYWRCGYMREALHAMLPFAQALGAHRIRAEVRPENYPSSRLLTELGFEMEGTLRSKGHWAGQFHDLCLFVLVADDSQDRPRAQAAAA</sequence>
<protein>
    <submittedName>
        <fullName evidence="2">GNAT family N-acetyltransferase</fullName>
    </submittedName>
</protein>
<accession>A0A934SVK0</accession>
<comment type="caution">
    <text evidence="2">The sequence shown here is derived from an EMBL/GenBank/DDBJ whole genome shotgun (WGS) entry which is preliminary data.</text>
</comment>
<dbReference type="RefSeq" id="WP_200592855.1">
    <property type="nucleotide sequence ID" value="NZ_JAEPBG010000006.1"/>
</dbReference>
<dbReference type="AlphaFoldDB" id="A0A934SVK0"/>
<proteinExistence type="predicted"/>
<dbReference type="PROSITE" id="PS51186">
    <property type="entry name" value="GNAT"/>
    <property type="match status" value="1"/>
</dbReference>
<dbReference type="PANTHER" id="PTHR43792">
    <property type="entry name" value="GNAT FAMILY, PUTATIVE (AFU_ORTHOLOGUE AFUA_3G00765)-RELATED-RELATED"/>
    <property type="match status" value="1"/>
</dbReference>
<dbReference type="InterPro" id="IPR016181">
    <property type="entry name" value="Acyl_CoA_acyltransferase"/>
</dbReference>
<dbReference type="InterPro" id="IPR051531">
    <property type="entry name" value="N-acetyltransferase"/>
</dbReference>
<dbReference type="Proteomes" id="UP000622890">
    <property type="component" value="Unassembled WGS sequence"/>
</dbReference>
<dbReference type="Gene3D" id="3.40.630.30">
    <property type="match status" value="1"/>
</dbReference>
<keyword evidence="3" id="KW-1185">Reference proteome</keyword>
<dbReference type="EMBL" id="JAEPBG010000006">
    <property type="protein sequence ID" value="MBK4735936.1"/>
    <property type="molecule type" value="Genomic_DNA"/>
</dbReference>
<name>A0A934SVK0_9BURK</name>
<dbReference type="SUPFAM" id="SSF55729">
    <property type="entry name" value="Acyl-CoA N-acyltransferases (Nat)"/>
    <property type="match status" value="1"/>
</dbReference>
<organism evidence="2 3">
    <name type="scientific">Noviherbaspirillum pedocola</name>
    <dbReference type="NCBI Taxonomy" id="2801341"/>
    <lineage>
        <taxon>Bacteria</taxon>
        <taxon>Pseudomonadati</taxon>
        <taxon>Pseudomonadota</taxon>
        <taxon>Betaproteobacteria</taxon>
        <taxon>Burkholderiales</taxon>
        <taxon>Oxalobacteraceae</taxon>
        <taxon>Noviherbaspirillum</taxon>
    </lineage>
</organism>
<reference evidence="2" key="1">
    <citation type="submission" date="2021-01" db="EMBL/GenBank/DDBJ databases">
        <title>Genome sequence of strain Noviherbaspirillum sp. DKR-6.</title>
        <authorList>
            <person name="Chaudhary D.K."/>
        </authorList>
    </citation>
    <scope>NUCLEOTIDE SEQUENCE</scope>
    <source>
        <strain evidence="2">DKR-6</strain>
    </source>
</reference>
<dbReference type="Pfam" id="PF13302">
    <property type="entry name" value="Acetyltransf_3"/>
    <property type="match status" value="1"/>
</dbReference>
<feature type="domain" description="N-acetyltransferase" evidence="1">
    <location>
        <begin position="9"/>
        <end position="173"/>
    </location>
</feature>
<gene>
    <name evidence="2" type="ORF">JJB74_15050</name>
</gene>
<evidence type="ECO:0000313" key="2">
    <source>
        <dbReference type="EMBL" id="MBK4735936.1"/>
    </source>
</evidence>
<dbReference type="GO" id="GO:0016747">
    <property type="term" value="F:acyltransferase activity, transferring groups other than amino-acyl groups"/>
    <property type="evidence" value="ECO:0007669"/>
    <property type="project" value="InterPro"/>
</dbReference>
<dbReference type="PANTHER" id="PTHR43792:SF1">
    <property type="entry name" value="N-ACETYLTRANSFERASE DOMAIN-CONTAINING PROTEIN"/>
    <property type="match status" value="1"/>
</dbReference>